<gene>
    <name evidence="1" type="ORF">B4098_1335</name>
</gene>
<organism evidence="1 2">
    <name type="scientific">Heyndrickxia coagulans</name>
    <name type="common">Weizmannia coagulans</name>
    <dbReference type="NCBI Taxonomy" id="1398"/>
    <lineage>
        <taxon>Bacteria</taxon>
        <taxon>Bacillati</taxon>
        <taxon>Bacillota</taxon>
        <taxon>Bacilli</taxon>
        <taxon>Bacillales</taxon>
        <taxon>Bacillaceae</taxon>
        <taxon>Heyndrickxia</taxon>
    </lineage>
</organism>
<comment type="caution">
    <text evidence="1">The sequence shown here is derived from an EMBL/GenBank/DDBJ whole genome shotgun (WGS) entry which is preliminary data.</text>
</comment>
<dbReference type="PATRIC" id="fig|1398.26.peg.2591"/>
<name>A0A150KCP2_HEYCO</name>
<accession>A0A150KCP2</accession>
<evidence type="ECO:0000313" key="1">
    <source>
        <dbReference type="EMBL" id="KYC67131.1"/>
    </source>
</evidence>
<proteinExistence type="predicted"/>
<dbReference type="EMBL" id="LQYG01000002">
    <property type="protein sequence ID" value="KYC67131.1"/>
    <property type="molecule type" value="Genomic_DNA"/>
</dbReference>
<protein>
    <submittedName>
        <fullName evidence="1">Uncharacterized protein</fullName>
    </submittedName>
</protein>
<sequence>MGKKGLLHQTSIFLISTERVDAQWDIMMIRTANGVEKKTGGAAEGSAIFFPG</sequence>
<dbReference type="Proteomes" id="UP000075288">
    <property type="component" value="Unassembled WGS sequence"/>
</dbReference>
<evidence type="ECO:0000313" key="2">
    <source>
        <dbReference type="Proteomes" id="UP000075288"/>
    </source>
</evidence>
<reference evidence="1 2" key="1">
    <citation type="submission" date="2016-01" db="EMBL/GenBank/DDBJ databases">
        <title>Genome Sequences of Twelve Sporeforming Bacillus Species Isolated from Foods.</title>
        <authorList>
            <person name="Berendsen E.M."/>
            <person name="Wells-Bennik M.H."/>
            <person name="Krawcyk A.O."/>
            <person name="De Jong A."/>
            <person name="Holsappel S."/>
            <person name="Eijlander R.T."/>
            <person name="Kuipers O.P."/>
        </authorList>
    </citation>
    <scope>NUCLEOTIDE SEQUENCE [LARGE SCALE GENOMIC DNA]</scope>
    <source>
        <strain evidence="1 2">B4098</strain>
    </source>
</reference>
<dbReference type="AlphaFoldDB" id="A0A150KCP2"/>